<reference evidence="1 2" key="1">
    <citation type="journal article" date="2018" name="Evol. Lett.">
        <title>Horizontal gene cluster transfer increased hallucinogenic mushroom diversity.</title>
        <authorList>
            <person name="Reynolds H.T."/>
            <person name="Vijayakumar V."/>
            <person name="Gluck-Thaler E."/>
            <person name="Korotkin H.B."/>
            <person name="Matheny P.B."/>
            <person name="Slot J.C."/>
        </authorList>
    </citation>
    <scope>NUCLEOTIDE SEQUENCE [LARGE SCALE GENOMIC DNA]</scope>
    <source>
        <strain evidence="1 2">2631</strain>
    </source>
</reference>
<dbReference type="Proteomes" id="UP000283269">
    <property type="component" value="Unassembled WGS sequence"/>
</dbReference>
<proteinExistence type="predicted"/>
<dbReference type="Pfam" id="PF18758">
    <property type="entry name" value="KDZ"/>
    <property type="match status" value="1"/>
</dbReference>
<name>A0A409XQQ7_PSICY</name>
<organism evidence="1 2">
    <name type="scientific">Psilocybe cyanescens</name>
    <dbReference type="NCBI Taxonomy" id="93625"/>
    <lineage>
        <taxon>Eukaryota</taxon>
        <taxon>Fungi</taxon>
        <taxon>Dikarya</taxon>
        <taxon>Basidiomycota</taxon>
        <taxon>Agaricomycotina</taxon>
        <taxon>Agaricomycetes</taxon>
        <taxon>Agaricomycetidae</taxon>
        <taxon>Agaricales</taxon>
        <taxon>Agaricineae</taxon>
        <taxon>Strophariaceae</taxon>
        <taxon>Psilocybe</taxon>
    </lineage>
</organism>
<evidence type="ECO:0000313" key="1">
    <source>
        <dbReference type="EMBL" id="PPQ93026.1"/>
    </source>
</evidence>
<evidence type="ECO:0000313" key="2">
    <source>
        <dbReference type="Proteomes" id="UP000283269"/>
    </source>
</evidence>
<dbReference type="EMBL" id="NHYD01000877">
    <property type="protein sequence ID" value="PPQ93026.1"/>
    <property type="molecule type" value="Genomic_DNA"/>
</dbReference>
<dbReference type="InParanoid" id="A0A409XQQ7"/>
<sequence length="346" mass="39192">MAESQKAPCENMFRAITNALLLTKACDHTEKVAFACTWHGCFAPNSLADLFKGKQQKNIDYALLQAIKTTHVEPEQGLFLICDIAIDLFHVHGHKDICFFHFATTFVPSAAVVAGQILESLWSSLNVISSLVQTASLTHREEIPTKKKYSELQMFFATDILMQLLWWEDIAQVTLNEWEDEIQSAEAMKGTRHRYQSQYQFWYSSQDVALISKANKRKADKVCQFSSAPQDQNPQIVMQLHQALTMMLAELKIQQQNAGVHNIQCGQQSIPLNNETKFDDIEENPDISVGLAVQADMQDHSVPEDHNPSTPTILSYKGLEMELGKQQAHNHITRIQDIVADILFLY</sequence>
<dbReference type="AlphaFoldDB" id="A0A409XQQ7"/>
<comment type="caution">
    <text evidence="1">The sequence shown here is derived from an EMBL/GenBank/DDBJ whole genome shotgun (WGS) entry which is preliminary data.</text>
</comment>
<keyword evidence="2" id="KW-1185">Reference proteome</keyword>
<dbReference type="OrthoDB" id="3222357at2759"/>
<accession>A0A409XQQ7</accession>
<dbReference type="InterPro" id="IPR040521">
    <property type="entry name" value="KDZ"/>
</dbReference>
<gene>
    <name evidence="1" type="ORF">CVT25_006239</name>
</gene>
<protein>
    <submittedName>
        <fullName evidence="1">Uncharacterized protein</fullName>
    </submittedName>
</protein>